<evidence type="ECO:0000313" key="3">
    <source>
        <dbReference type="Proteomes" id="UP000245412"/>
    </source>
</evidence>
<dbReference type="InterPro" id="IPR000257">
    <property type="entry name" value="Uroporphyrinogen_deCOase"/>
</dbReference>
<proteinExistence type="predicted"/>
<dbReference type="RefSeq" id="WP_109625404.1">
    <property type="nucleotide sequence ID" value="NZ_CABJAT010000007.1"/>
</dbReference>
<dbReference type="InterPro" id="IPR052024">
    <property type="entry name" value="Methanogen_methyltrans"/>
</dbReference>
<organism evidence="2 3">
    <name type="scientific">Murimonas intestini</name>
    <dbReference type="NCBI Taxonomy" id="1337051"/>
    <lineage>
        <taxon>Bacteria</taxon>
        <taxon>Bacillati</taxon>
        <taxon>Bacillota</taxon>
        <taxon>Clostridia</taxon>
        <taxon>Lachnospirales</taxon>
        <taxon>Lachnospiraceae</taxon>
        <taxon>Murimonas</taxon>
    </lineage>
</organism>
<dbReference type="SUPFAM" id="SSF51726">
    <property type="entry name" value="UROD/MetE-like"/>
    <property type="match status" value="1"/>
</dbReference>
<feature type="domain" description="Uroporphyrinogen decarboxylase (URO-D)" evidence="1">
    <location>
        <begin position="143"/>
        <end position="304"/>
    </location>
</feature>
<protein>
    <submittedName>
        <fullName evidence="2">Uroporphyrinogen decarboxylase</fullName>
    </submittedName>
</protein>
<dbReference type="PANTHER" id="PTHR47099:SF1">
    <property type="entry name" value="METHYLCOBAMIDE:COM METHYLTRANSFERASE MTBA"/>
    <property type="match status" value="1"/>
</dbReference>
<dbReference type="Gene3D" id="3.20.20.210">
    <property type="match status" value="1"/>
</dbReference>
<dbReference type="EMBL" id="QGGY01000003">
    <property type="protein sequence ID" value="PWJ77293.1"/>
    <property type="molecule type" value="Genomic_DNA"/>
</dbReference>
<name>A0AB73T6D4_9FIRM</name>
<dbReference type="Pfam" id="PF01208">
    <property type="entry name" value="URO-D"/>
    <property type="match status" value="1"/>
</dbReference>
<accession>A0AB73T6D4</accession>
<gene>
    <name evidence="2" type="ORF">C7383_103134</name>
</gene>
<dbReference type="Proteomes" id="UP000245412">
    <property type="component" value="Unassembled WGS sequence"/>
</dbReference>
<dbReference type="PANTHER" id="PTHR47099">
    <property type="entry name" value="METHYLCOBAMIDE:COM METHYLTRANSFERASE MTBA"/>
    <property type="match status" value="1"/>
</dbReference>
<keyword evidence="3" id="KW-1185">Reference proteome</keyword>
<dbReference type="InterPro" id="IPR038071">
    <property type="entry name" value="UROD/MetE-like_sf"/>
</dbReference>
<sequence>MAKPTEKTNYLKTLRGEQPDWIPVYSFGPMPGMERPCTSCMLEPEILADFRFKGGGKDVWGTTFVPTKETGGALLPEPGNYILDDIRRWRDVIKAPSLDGIDWEAMAKRQLEGFFKMGVNREDTAIALNLHFGYFQNLMAFMGFTEGLCAMYEEPEEVYALFDYMCDFYTEVTRNIMPYVQPDVLTLMDDTAAWQAPFISEQMYRDLVLPFHDRQAKFGRDAGIPMTMHNCGRAEGLIDDWLSIGINAWDPAQTCNDLKGIKEKYGNKIVLMGCWDARDRLGAPDVTEEEIRQSVRDTMDMYAKGGGFCWCGGYLGAMDDQDMIRKNGILFDEVYKYGDSFYK</sequence>
<dbReference type="AlphaFoldDB" id="A0AB73T6D4"/>
<dbReference type="GO" id="GO:0006779">
    <property type="term" value="P:porphyrin-containing compound biosynthetic process"/>
    <property type="evidence" value="ECO:0007669"/>
    <property type="project" value="InterPro"/>
</dbReference>
<reference evidence="2 3" key="1">
    <citation type="submission" date="2018-05" db="EMBL/GenBank/DDBJ databases">
        <authorList>
            <person name="Goeker M."/>
            <person name="Huntemann M."/>
            <person name="Clum A."/>
            <person name="Pillay M."/>
            <person name="Palaniappan K."/>
            <person name="Varghese N."/>
            <person name="Mikhailova N."/>
            <person name="Stamatis D."/>
            <person name="Reddy T."/>
            <person name="Daum C."/>
            <person name="Shapiro N."/>
            <person name="Ivanova N."/>
            <person name="Kyrpides N."/>
            <person name="Woyke T."/>
        </authorList>
    </citation>
    <scope>NUCLEOTIDE SEQUENCE [LARGE SCALE GENOMIC DNA]</scope>
    <source>
        <strain evidence="2 3">DSM 26524</strain>
    </source>
</reference>
<comment type="caution">
    <text evidence="2">The sequence shown here is derived from an EMBL/GenBank/DDBJ whole genome shotgun (WGS) entry which is preliminary data.</text>
</comment>
<evidence type="ECO:0000259" key="1">
    <source>
        <dbReference type="Pfam" id="PF01208"/>
    </source>
</evidence>
<evidence type="ECO:0000313" key="2">
    <source>
        <dbReference type="EMBL" id="PWJ77293.1"/>
    </source>
</evidence>
<dbReference type="GO" id="GO:0004853">
    <property type="term" value="F:uroporphyrinogen decarboxylase activity"/>
    <property type="evidence" value="ECO:0007669"/>
    <property type="project" value="InterPro"/>
</dbReference>